<gene>
    <name evidence="2" type="ORF">CYMTET_53606</name>
</gene>
<dbReference type="Proteomes" id="UP001190700">
    <property type="component" value="Unassembled WGS sequence"/>
</dbReference>
<reference evidence="2 3" key="1">
    <citation type="journal article" date="2015" name="Genome Biol. Evol.">
        <title>Comparative Genomics of a Bacterivorous Green Alga Reveals Evolutionary Causalities and Consequences of Phago-Mixotrophic Mode of Nutrition.</title>
        <authorList>
            <person name="Burns J.A."/>
            <person name="Paasch A."/>
            <person name="Narechania A."/>
            <person name="Kim E."/>
        </authorList>
    </citation>
    <scope>NUCLEOTIDE SEQUENCE [LARGE SCALE GENOMIC DNA]</scope>
    <source>
        <strain evidence="2 3">PLY_AMNH</strain>
    </source>
</reference>
<sequence length="125" mass="13626">MVAHSFSAYISTWKSFRTLADEHRRYHADFDDTARVEIMLVVLETSADASPYEVPPSPIPDDVPPADEPFPGADAPNTDEEEADPPTLAMIAGYESEQEDWPALRDGPLWTPPATAANLASDPTA</sequence>
<feature type="compositionally biased region" description="Pro residues" evidence="1">
    <location>
        <begin position="53"/>
        <end position="68"/>
    </location>
</feature>
<evidence type="ECO:0000313" key="3">
    <source>
        <dbReference type="Proteomes" id="UP001190700"/>
    </source>
</evidence>
<accession>A0AAE0BIE7</accession>
<evidence type="ECO:0000313" key="2">
    <source>
        <dbReference type="EMBL" id="KAK3236247.1"/>
    </source>
</evidence>
<dbReference type="AlphaFoldDB" id="A0AAE0BIE7"/>
<evidence type="ECO:0000256" key="1">
    <source>
        <dbReference type="SAM" id="MobiDB-lite"/>
    </source>
</evidence>
<feature type="region of interest" description="Disordered" evidence="1">
    <location>
        <begin position="48"/>
        <end position="84"/>
    </location>
</feature>
<organism evidence="2 3">
    <name type="scientific">Cymbomonas tetramitiformis</name>
    <dbReference type="NCBI Taxonomy" id="36881"/>
    <lineage>
        <taxon>Eukaryota</taxon>
        <taxon>Viridiplantae</taxon>
        <taxon>Chlorophyta</taxon>
        <taxon>Pyramimonadophyceae</taxon>
        <taxon>Pyramimonadales</taxon>
        <taxon>Pyramimonadaceae</taxon>
        <taxon>Cymbomonas</taxon>
    </lineage>
</organism>
<keyword evidence="3" id="KW-1185">Reference proteome</keyword>
<feature type="region of interest" description="Disordered" evidence="1">
    <location>
        <begin position="98"/>
        <end position="125"/>
    </location>
</feature>
<dbReference type="EMBL" id="LGRX02035111">
    <property type="protein sequence ID" value="KAK3236247.1"/>
    <property type="molecule type" value="Genomic_DNA"/>
</dbReference>
<protein>
    <submittedName>
        <fullName evidence="2">Uncharacterized protein</fullName>
    </submittedName>
</protein>
<proteinExistence type="predicted"/>
<comment type="caution">
    <text evidence="2">The sequence shown here is derived from an EMBL/GenBank/DDBJ whole genome shotgun (WGS) entry which is preliminary data.</text>
</comment>
<name>A0AAE0BIE7_9CHLO</name>